<evidence type="ECO:0000256" key="1">
    <source>
        <dbReference type="ARBA" id="ARBA00022723"/>
    </source>
</evidence>
<evidence type="ECO:0000313" key="10">
    <source>
        <dbReference type="Proteomes" id="UP000197138"/>
    </source>
</evidence>
<feature type="region of interest" description="Disordered" evidence="5">
    <location>
        <begin position="160"/>
        <end position="180"/>
    </location>
</feature>
<feature type="compositionally biased region" description="Low complexity" evidence="5">
    <location>
        <begin position="29"/>
        <end position="41"/>
    </location>
</feature>
<reference evidence="9 11" key="3">
    <citation type="submission" date="2017-11" db="EMBL/GenBank/DDBJ databases">
        <title>De-novo sequencing of pomegranate (Punica granatum L.) genome.</title>
        <authorList>
            <person name="Akparov Z."/>
            <person name="Amiraslanov A."/>
            <person name="Hajiyeva S."/>
            <person name="Abbasov M."/>
            <person name="Kaur K."/>
            <person name="Hamwieh A."/>
            <person name="Solovyev V."/>
            <person name="Salamov A."/>
            <person name="Braich B."/>
            <person name="Kosarev P."/>
            <person name="Mahmoud A."/>
            <person name="Hajiyev E."/>
            <person name="Babayeva S."/>
            <person name="Izzatullayeva V."/>
            <person name="Mammadov A."/>
            <person name="Mammadov A."/>
            <person name="Sharifova S."/>
            <person name="Ojaghi J."/>
            <person name="Eynullazada K."/>
            <person name="Bayramov B."/>
            <person name="Abdulazimova A."/>
            <person name="Shahmuradov I."/>
        </authorList>
    </citation>
    <scope>NUCLEOTIDE SEQUENCE [LARGE SCALE GENOMIC DNA]</scope>
    <source>
        <strain evidence="9">AG2017</strain>
        <strain evidence="11">cv. AG2017</strain>
        <tissue evidence="9">Leaf</tissue>
    </source>
</reference>
<dbReference type="InterPro" id="IPR019787">
    <property type="entry name" value="Znf_PHD-finger"/>
</dbReference>
<dbReference type="PROSITE" id="PS51805">
    <property type="entry name" value="EPHD"/>
    <property type="match status" value="1"/>
</dbReference>
<evidence type="ECO:0000259" key="6">
    <source>
        <dbReference type="PROSITE" id="PS50016"/>
    </source>
</evidence>
<feature type="compositionally biased region" description="Pro residues" evidence="5">
    <location>
        <begin position="110"/>
        <end position="119"/>
    </location>
</feature>
<feature type="compositionally biased region" description="Basic and acidic residues" evidence="5">
    <location>
        <begin position="160"/>
        <end position="176"/>
    </location>
</feature>
<dbReference type="Pfam" id="PF00628">
    <property type="entry name" value="PHD"/>
    <property type="match status" value="1"/>
</dbReference>
<dbReference type="InterPro" id="IPR011011">
    <property type="entry name" value="Znf_FYVE_PHD"/>
</dbReference>
<evidence type="ECO:0000256" key="4">
    <source>
        <dbReference type="PROSITE-ProRule" id="PRU00146"/>
    </source>
</evidence>
<feature type="region of interest" description="Disordered" evidence="5">
    <location>
        <begin position="1"/>
        <end position="73"/>
    </location>
</feature>
<sequence>MDASKLRSLPPAKRFSAMHRSRDKENMDTPSNSNSTSTSPSHLPLPAKKRKESRHFSTPPEDPLAPIGLTTTTTTSYCLPAKKRVWAFRPEFEFTPLSPIDLNVEYKPPLGHPPPPPRPCADDEATRADPKIIRGKDQDRGVVKKECSASVCSVDEDAREFAPREDEITEGEDKNDATANDDDDGIICAICQSTDGDPKDPIVFCDGCDLMVHTSCYGSPLTQGIPEGDWFCNQCLAAPKGRNADTFLCCLCPTKGGALKSTADGRWAHVVCALFVPEVFFHDSEGRDGIDCSKVPARRWDRRCYVCEGTSGCALDCSEPKCPLSFHVTCGLKEDLCIEYKEGKGKGAVVAGFCKRHTELWEKQQQTGKFKIVAREEQQYSIPRGPKFNAMMT</sequence>
<dbReference type="PANTHER" id="PTHR13793">
    <property type="entry name" value="PHD FINGER PROTEINS"/>
    <property type="match status" value="1"/>
</dbReference>
<evidence type="ECO:0000256" key="5">
    <source>
        <dbReference type="SAM" id="MobiDB-lite"/>
    </source>
</evidence>
<accession>A0A218X9V0</accession>
<name>A0A218X9V0_PUNGR</name>
<dbReference type="Gene3D" id="3.30.40.10">
    <property type="entry name" value="Zinc/RING finger domain, C3HC4 (zinc finger)"/>
    <property type="match status" value="2"/>
</dbReference>
<dbReference type="AlphaFoldDB" id="A0A218X9V0"/>
<dbReference type="SMART" id="SM00249">
    <property type="entry name" value="PHD"/>
    <property type="match status" value="2"/>
</dbReference>
<reference evidence="10" key="1">
    <citation type="journal article" date="2017" name="Plant J.">
        <title>The pomegranate (Punica granatum L.) genome and the genomics of punicalagin biosynthesis.</title>
        <authorList>
            <person name="Qin G."/>
            <person name="Xu C."/>
            <person name="Ming R."/>
            <person name="Tang H."/>
            <person name="Guyot R."/>
            <person name="Kramer E.M."/>
            <person name="Hu Y."/>
            <person name="Yi X."/>
            <person name="Qi Y."/>
            <person name="Xu X."/>
            <person name="Gao Z."/>
            <person name="Pan H."/>
            <person name="Jian J."/>
            <person name="Tian Y."/>
            <person name="Yue Z."/>
            <person name="Xu Y."/>
        </authorList>
    </citation>
    <scope>NUCLEOTIDE SEQUENCE [LARGE SCALE GENOMIC DNA]</scope>
    <source>
        <strain evidence="10">cv. Dabenzi</strain>
    </source>
</reference>
<dbReference type="Pfam" id="PF13832">
    <property type="entry name" value="zf-HC5HC2H_2"/>
    <property type="match status" value="1"/>
</dbReference>
<dbReference type="InterPro" id="IPR034732">
    <property type="entry name" value="EPHD"/>
</dbReference>
<dbReference type="EMBL" id="MTKT01002214">
    <property type="protein sequence ID" value="OWM81479.1"/>
    <property type="molecule type" value="Genomic_DNA"/>
</dbReference>
<keyword evidence="11" id="KW-1185">Reference proteome</keyword>
<evidence type="ECO:0000313" key="9">
    <source>
        <dbReference type="EMBL" id="PKI60054.1"/>
    </source>
</evidence>
<comment type="caution">
    <text evidence="8">The sequence shown here is derived from an EMBL/GenBank/DDBJ whole genome shotgun (WGS) entry which is preliminary data.</text>
</comment>
<keyword evidence="2 4" id="KW-0863">Zinc-finger</keyword>
<feature type="domain" description="PHD-type" evidence="7">
    <location>
        <begin position="246"/>
        <end position="358"/>
    </location>
</feature>
<dbReference type="InterPro" id="IPR001965">
    <property type="entry name" value="Znf_PHD"/>
</dbReference>
<evidence type="ECO:0000256" key="2">
    <source>
        <dbReference type="ARBA" id="ARBA00022771"/>
    </source>
</evidence>
<evidence type="ECO:0000256" key="3">
    <source>
        <dbReference type="ARBA" id="ARBA00022833"/>
    </source>
</evidence>
<keyword evidence="1" id="KW-0479">Metal-binding</keyword>
<evidence type="ECO:0000313" key="11">
    <source>
        <dbReference type="Proteomes" id="UP000233551"/>
    </source>
</evidence>
<dbReference type="STRING" id="22663.A0A218X9V0"/>
<keyword evidence="3" id="KW-0862">Zinc</keyword>
<dbReference type="SUPFAM" id="SSF57903">
    <property type="entry name" value="FYVE/PHD zinc finger"/>
    <property type="match status" value="1"/>
</dbReference>
<evidence type="ECO:0000259" key="7">
    <source>
        <dbReference type="PROSITE" id="PS51805"/>
    </source>
</evidence>
<proteinExistence type="predicted"/>
<dbReference type="CDD" id="cd15492">
    <property type="entry name" value="PHD_BRPF_JADE_like"/>
    <property type="match status" value="1"/>
</dbReference>
<dbReference type="Proteomes" id="UP000233551">
    <property type="component" value="Unassembled WGS sequence"/>
</dbReference>
<dbReference type="PANTHER" id="PTHR13793:SF148">
    <property type="entry name" value="RING_FYVE_PHD ZINC FINGER SUPERFAMILY PROTEIN"/>
    <property type="match status" value="1"/>
</dbReference>
<dbReference type="GO" id="GO:0006357">
    <property type="term" value="P:regulation of transcription by RNA polymerase II"/>
    <property type="evidence" value="ECO:0007669"/>
    <property type="project" value="TreeGrafter"/>
</dbReference>
<organism evidence="8 10">
    <name type="scientific">Punica granatum</name>
    <name type="common">Pomegranate</name>
    <dbReference type="NCBI Taxonomy" id="22663"/>
    <lineage>
        <taxon>Eukaryota</taxon>
        <taxon>Viridiplantae</taxon>
        <taxon>Streptophyta</taxon>
        <taxon>Embryophyta</taxon>
        <taxon>Tracheophyta</taxon>
        <taxon>Spermatophyta</taxon>
        <taxon>Magnoliopsida</taxon>
        <taxon>eudicotyledons</taxon>
        <taxon>Gunneridae</taxon>
        <taxon>Pentapetalae</taxon>
        <taxon>rosids</taxon>
        <taxon>malvids</taxon>
        <taxon>Myrtales</taxon>
        <taxon>Lythraceae</taxon>
        <taxon>Punica</taxon>
    </lineage>
</organism>
<dbReference type="GO" id="GO:0008270">
    <property type="term" value="F:zinc ion binding"/>
    <property type="evidence" value="ECO:0007669"/>
    <property type="project" value="UniProtKB-KW"/>
</dbReference>
<dbReference type="GeneID" id="116187473"/>
<feature type="region of interest" description="Disordered" evidence="5">
    <location>
        <begin position="105"/>
        <end position="125"/>
    </location>
</feature>
<feature type="domain" description="PHD-type" evidence="6">
    <location>
        <begin position="185"/>
        <end position="238"/>
    </location>
</feature>
<evidence type="ECO:0000313" key="8">
    <source>
        <dbReference type="EMBL" id="OWM81479.1"/>
    </source>
</evidence>
<dbReference type="GO" id="GO:0005634">
    <property type="term" value="C:nucleus"/>
    <property type="evidence" value="ECO:0007669"/>
    <property type="project" value="UniProtKB-ARBA"/>
</dbReference>
<gene>
    <name evidence="8" type="ORF">CDL15_Pgr007517</name>
    <name evidence="9" type="ORF">CRG98_019539</name>
</gene>
<protein>
    <submittedName>
        <fullName evidence="8">Uncharacterized protein</fullName>
    </submittedName>
</protein>
<dbReference type="InterPro" id="IPR013083">
    <property type="entry name" value="Znf_RING/FYVE/PHD"/>
</dbReference>
<dbReference type="PROSITE" id="PS50016">
    <property type="entry name" value="ZF_PHD_2"/>
    <property type="match status" value="1"/>
</dbReference>
<dbReference type="Proteomes" id="UP000197138">
    <property type="component" value="Unassembled WGS sequence"/>
</dbReference>
<dbReference type="EMBL" id="PGOL01001193">
    <property type="protein sequence ID" value="PKI60054.1"/>
    <property type="molecule type" value="Genomic_DNA"/>
</dbReference>
<reference evidence="8" key="2">
    <citation type="submission" date="2017-06" db="EMBL/GenBank/DDBJ databases">
        <title>The pomegranate genome and the genomics of punicalagin biosynthesis.</title>
        <authorList>
            <person name="Xu C."/>
        </authorList>
    </citation>
    <scope>NUCLEOTIDE SEQUENCE [LARGE SCALE GENOMIC DNA]</scope>
    <source>
        <tissue evidence="8">Fresh leaf</tissue>
    </source>
</reference>
<dbReference type="InterPro" id="IPR050701">
    <property type="entry name" value="Histone_Mod_Regulator"/>
</dbReference>
<dbReference type="OrthoDB" id="20839at2759"/>